<dbReference type="Proteomes" id="UP001281761">
    <property type="component" value="Unassembled WGS sequence"/>
</dbReference>
<evidence type="ECO:0000313" key="1">
    <source>
        <dbReference type="EMBL" id="KAK2955388.1"/>
    </source>
</evidence>
<accession>A0ABQ9XV87</accession>
<organism evidence="1 2">
    <name type="scientific">Blattamonas nauphoetae</name>
    <dbReference type="NCBI Taxonomy" id="2049346"/>
    <lineage>
        <taxon>Eukaryota</taxon>
        <taxon>Metamonada</taxon>
        <taxon>Preaxostyla</taxon>
        <taxon>Oxymonadida</taxon>
        <taxon>Blattamonas</taxon>
    </lineage>
</organism>
<reference evidence="1 2" key="1">
    <citation type="journal article" date="2022" name="bioRxiv">
        <title>Genomics of Preaxostyla Flagellates Illuminates Evolutionary Transitions and the Path Towards Mitochondrial Loss.</title>
        <authorList>
            <person name="Novak L.V.F."/>
            <person name="Treitli S.C."/>
            <person name="Pyrih J."/>
            <person name="Halakuc P."/>
            <person name="Pipaliya S.V."/>
            <person name="Vacek V."/>
            <person name="Brzon O."/>
            <person name="Soukal P."/>
            <person name="Eme L."/>
            <person name="Dacks J.B."/>
            <person name="Karnkowska A."/>
            <person name="Elias M."/>
            <person name="Hampl V."/>
        </authorList>
    </citation>
    <scope>NUCLEOTIDE SEQUENCE [LARGE SCALE GENOMIC DNA]</scope>
    <source>
        <strain evidence="1">NAU3</strain>
        <tissue evidence="1">Gut</tissue>
    </source>
</reference>
<name>A0ABQ9XV87_9EUKA</name>
<dbReference type="EMBL" id="JARBJD010000067">
    <property type="protein sequence ID" value="KAK2955388.1"/>
    <property type="molecule type" value="Genomic_DNA"/>
</dbReference>
<sequence>MFCLFLTSSIFAVRVGRYDFPVERLTLNGTSYIEDLGDEMLYFNYLAPVPPPKGCRMEWDPVAVAVASEDLCVHVGDANLVEYELILNSTTGQPRGIRTFFEDNFTDESIVFDIICSRVEKRIARRPPNFQYLVTWHHPAGCPRLASTKVDRYTFPVEQLTLNGTNYKEDLGDEIFHFNYLAPVVLPPVCSMDWNPIAVAVVDETMCFNIGQVDHVEHELIMNSTTSKPKGIRSTFMDDYGAMSVEFNIMCSRVEKRIVRRLPSFDYQIVWQHPAGCPRLASTKSSRFDRF</sequence>
<protein>
    <submittedName>
        <fullName evidence="1">Uncharacterized protein</fullName>
    </submittedName>
</protein>
<keyword evidence="2" id="KW-1185">Reference proteome</keyword>
<proteinExistence type="predicted"/>
<gene>
    <name evidence="1" type="ORF">BLNAU_9616</name>
</gene>
<evidence type="ECO:0000313" key="2">
    <source>
        <dbReference type="Proteomes" id="UP001281761"/>
    </source>
</evidence>
<comment type="caution">
    <text evidence="1">The sequence shown here is derived from an EMBL/GenBank/DDBJ whole genome shotgun (WGS) entry which is preliminary data.</text>
</comment>